<feature type="transmembrane region" description="Helical" evidence="2">
    <location>
        <begin position="6"/>
        <end position="27"/>
    </location>
</feature>
<gene>
    <name evidence="3" type="ORF">THAPSDRAFT_1210</name>
</gene>
<organism evidence="3 4">
    <name type="scientific">Thalassiosira pseudonana</name>
    <name type="common">Marine diatom</name>
    <name type="synonym">Cyclotella nana</name>
    <dbReference type="NCBI Taxonomy" id="35128"/>
    <lineage>
        <taxon>Eukaryota</taxon>
        <taxon>Sar</taxon>
        <taxon>Stramenopiles</taxon>
        <taxon>Ochrophyta</taxon>
        <taxon>Bacillariophyta</taxon>
        <taxon>Coscinodiscophyceae</taxon>
        <taxon>Thalassiosirophycidae</taxon>
        <taxon>Thalassiosirales</taxon>
        <taxon>Thalassiosiraceae</taxon>
        <taxon>Thalassiosira</taxon>
    </lineage>
</organism>
<feature type="region of interest" description="Disordered" evidence="1">
    <location>
        <begin position="104"/>
        <end position="128"/>
    </location>
</feature>
<dbReference type="eggNOG" id="ENOG502TN7M">
    <property type="taxonomic scope" value="Eukaryota"/>
</dbReference>
<protein>
    <submittedName>
        <fullName evidence="3">Uncharacterized protein</fullName>
    </submittedName>
</protein>
<dbReference type="KEGG" id="tps:THAPSDRAFT_1210"/>
<dbReference type="InParanoid" id="B8BQ99"/>
<name>B8BQ99_THAPS</name>
<sequence>MWNNHGNHYLNVVACVITIALSGIMLAVTLQKPEKLMVYFELTGKQIIFTFMTRTVCDVVLMILLYSMYTPGHVMAIVTGVFLVAARALAQKRPDIFRELFRSHESDPELGEDDGTAYEEQGEGAAKV</sequence>
<keyword evidence="4" id="KW-1185">Reference proteome</keyword>
<reference evidence="3 4" key="2">
    <citation type="journal article" date="2008" name="Nature">
        <title>The Phaeodactylum genome reveals the evolutionary history of diatom genomes.</title>
        <authorList>
            <person name="Bowler C."/>
            <person name="Allen A.E."/>
            <person name="Badger J.H."/>
            <person name="Grimwood J."/>
            <person name="Jabbari K."/>
            <person name="Kuo A."/>
            <person name="Maheswari U."/>
            <person name="Martens C."/>
            <person name="Maumus F."/>
            <person name="Otillar R.P."/>
            <person name="Rayko E."/>
            <person name="Salamov A."/>
            <person name="Vandepoele K."/>
            <person name="Beszteri B."/>
            <person name="Gruber A."/>
            <person name="Heijde M."/>
            <person name="Katinka M."/>
            <person name="Mock T."/>
            <person name="Valentin K."/>
            <person name="Verret F."/>
            <person name="Berges J.A."/>
            <person name="Brownlee C."/>
            <person name="Cadoret J.P."/>
            <person name="Chiovitti A."/>
            <person name="Choi C.J."/>
            <person name="Coesel S."/>
            <person name="De Martino A."/>
            <person name="Detter J.C."/>
            <person name="Durkin C."/>
            <person name="Falciatore A."/>
            <person name="Fournet J."/>
            <person name="Haruta M."/>
            <person name="Huysman M.J."/>
            <person name="Jenkins B.D."/>
            <person name="Jiroutova K."/>
            <person name="Jorgensen R.E."/>
            <person name="Joubert Y."/>
            <person name="Kaplan A."/>
            <person name="Kroger N."/>
            <person name="Kroth P.G."/>
            <person name="La Roche J."/>
            <person name="Lindquist E."/>
            <person name="Lommer M."/>
            <person name="Martin-Jezequel V."/>
            <person name="Lopez P.J."/>
            <person name="Lucas S."/>
            <person name="Mangogna M."/>
            <person name="McGinnis K."/>
            <person name="Medlin L.K."/>
            <person name="Montsant A."/>
            <person name="Oudot-Le Secq M.P."/>
            <person name="Napoli C."/>
            <person name="Obornik M."/>
            <person name="Parker M.S."/>
            <person name="Petit J.L."/>
            <person name="Porcel B.M."/>
            <person name="Poulsen N."/>
            <person name="Robison M."/>
            <person name="Rychlewski L."/>
            <person name="Rynearson T.A."/>
            <person name="Schmutz J."/>
            <person name="Shapiro H."/>
            <person name="Siaut M."/>
            <person name="Stanley M."/>
            <person name="Sussman M.R."/>
            <person name="Taylor A.R."/>
            <person name="Vardi A."/>
            <person name="von Dassow P."/>
            <person name="Vyverman W."/>
            <person name="Willis A."/>
            <person name="Wyrwicz L.S."/>
            <person name="Rokhsar D.S."/>
            <person name="Weissenbach J."/>
            <person name="Armbrust E.V."/>
            <person name="Green B.R."/>
            <person name="Van de Peer Y."/>
            <person name="Grigoriev I.V."/>
        </authorList>
    </citation>
    <scope>NUCLEOTIDE SEQUENCE [LARGE SCALE GENOMIC DNA]</scope>
    <source>
        <strain evidence="3 4">CCMP1335</strain>
    </source>
</reference>
<keyword evidence="2" id="KW-0472">Membrane</keyword>
<evidence type="ECO:0000313" key="4">
    <source>
        <dbReference type="Proteomes" id="UP000001449"/>
    </source>
</evidence>
<dbReference type="PaxDb" id="35128-Thaps1210"/>
<dbReference type="OMA" id="ACAKANC"/>
<feature type="compositionally biased region" description="Acidic residues" evidence="1">
    <location>
        <begin position="108"/>
        <end position="122"/>
    </location>
</feature>
<reference evidence="3 4" key="1">
    <citation type="journal article" date="2004" name="Science">
        <title>The genome of the diatom Thalassiosira pseudonana: ecology, evolution, and metabolism.</title>
        <authorList>
            <person name="Armbrust E.V."/>
            <person name="Berges J.A."/>
            <person name="Bowler C."/>
            <person name="Green B.R."/>
            <person name="Martinez D."/>
            <person name="Putnam N.H."/>
            <person name="Zhou S."/>
            <person name="Allen A.E."/>
            <person name="Apt K.E."/>
            <person name="Bechner M."/>
            <person name="Brzezinski M.A."/>
            <person name="Chaal B.K."/>
            <person name="Chiovitti A."/>
            <person name="Davis A.K."/>
            <person name="Demarest M.S."/>
            <person name="Detter J.C."/>
            <person name="Glavina T."/>
            <person name="Goodstein D."/>
            <person name="Hadi M.Z."/>
            <person name="Hellsten U."/>
            <person name="Hildebrand M."/>
            <person name="Jenkins B.D."/>
            <person name="Jurka J."/>
            <person name="Kapitonov V.V."/>
            <person name="Kroger N."/>
            <person name="Lau W.W."/>
            <person name="Lane T.W."/>
            <person name="Larimer F.W."/>
            <person name="Lippmeier J.C."/>
            <person name="Lucas S."/>
            <person name="Medina M."/>
            <person name="Montsant A."/>
            <person name="Obornik M."/>
            <person name="Parker M.S."/>
            <person name="Palenik B."/>
            <person name="Pazour G.J."/>
            <person name="Richardson P.M."/>
            <person name="Rynearson T.A."/>
            <person name="Saito M.A."/>
            <person name="Schwartz D.C."/>
            <person name="Thamatrakoln K."/>
            <person name="Valentin K."/>
            <person name="Vardi A."/>
            <person name="Wilkerson F.P."/>
            <person name="Rokhsar D.S."/>
        </authorList>
    </citation>
    <scope>NUCLEOTIDE SEQUENCE [LARGE SCALE GENOMIC DNA]</scope>
    <source>
        <strain evidence="3 4">CCMP1335</strain>
    </source>
</reference>
<dbReference type="GeneID" id="7445637"/>
<dbReference type="EMBL" id="CM000638">
    <property type="protein sequence ID" value="EED95745.1"/>
    <property type="molecule type" value="Genomic_DNA"/>
</dbReference>
<evidence type="ECO:0000256" key="2">
    <source>
        <dbReference type="SAM" id="Phobius"/>
    </source>
</evidence>
<accession>B8BQ99</accession>
<evidence type="ECO:0000256" key="1">
    <source>
        <dbReference type="SAM" id="MobiDB-lite"/>
    </source>
</evidence>
<dbReference type="RefSeq" id="XP_002286104.1">
    <property type="nucleotide sequence ID" value="XM_002286068.1"/>
</dbReference>
<keyword evidence="2" id="KW-0812">Transmembrane</keyword>
<dbReference type="HOGENOM" id="CLU_1964028_0_0_1"/>
<evidence type="ECO:0000313" key="3">
    <source>
        <dbReference type="EMBL" id="EED95745.1"/>
    </source>
</evidence>
<proteinExistence type="predicted"/>
<dbReference type="Proteomes" id="UP000001449">
    <property type="component" value="Chromosome 1"/>
</dbReference>
<feature type="transmembrane region" description="Helical" evidence="2">
    <location>
        <begin position="72"/>
        <end position="90"/>
    </location>
</feature>
<keyword evidence="2" id="KW-1133">Transmembrane helix</keyword>
<dbReference type="AlphaFoldDB" id="B8BQ99"/>